<keyword evidence="2" id="KW-1185">Reference proteome</keyword>
<reference evidence="2" key="1">
    <citation type="journal article" date="2019" name="Int. J. Syst. Evol. Microbiol.">
        <title>The Global Catalogue of Microorganisms (GCM) 10K type strain sequencing project: providing services to taxonomists for standard genome sequencing and annotation.</title>
        <authorList>
            <consortium name="The Broad Institute Genomics Platform"/>
            <consortium name="The Broad Institute Genome Sequencing Center for Infectious Disease"/>
            <person name="Wu L."/>
            <person name="Ma J."/>
        </authorList>
    </citation>
    <scope>NUCLEOTIDE SEQUENCE [LARGE SCALE GENOMIC DNA]</scope>
    <source>
        <strain evidence="2">CECT 7798</strain>
    </source>
</reference>
<sequence length="195" mass="22890">MKNIKILFNIFLLIFINIAYGQKYDTFNYIEKNVDNITISTINFQDKTTYIPTAKEDSIYRKKDSISGLSYYADPEIKESISCTGKSKLNKKETILLFQNLQKIELGHALPYQYDIQLDFYKKNKIVQTVTISSETKNLVIKKTGCKTHIDENKQEIDPCFFRGMVSQSLKKYIVSLLKSKKLWNKEQQFMEDYK</sequence>
<evidence type="ECO:0000313" key="1">
    <source>
        <dbReference type="EMBL" id="MFC3758054.1"/>
    </source>
</evidence>
<accession>A0ABV7Y0Y4</accession>
<evidence type="ECO:0000313" key="2">
    <source>
        <dbReference type="Proteomes" id="UP001595735"/>
    </source>
</evidence>
<comment type="caution">
    <text evidence="1">The sequence shown here is derived from an EMBL/GenBank/DDBJ whole genome shotgun (WGS) entry which is preliminary data.</text>
</comment>
<name>A0ABV7Y0Y4_9FLAO</name>
<dbReference type="RefSeq" id="WP_290299705.1">
    <property type="nucleotide sequence ID" value="NZ_JAUFQR010000001.1"/>
</dbReference>
<dbReference type="EMBL" id="JBHRYO010000002">
    <property type="protein sequence ID" value="MFC3758054.1"/>
    <property type="molecule type" value="Genomic_DNA"/>
</dbReference>
<organism evidence="1 2">
    <name type="scientific">Chryseobacterium tructae</name>
    <dbReference type="NCBI Taxonomy" id="1037380"/>
    <lineage>
        <taxon>Bacteria</taxon>
        <taxon>Pseudomonadati</taxon>
        <taxon>Bacteroidota</taxon>
        <taxon>Flavobacteriia</taxon>
        <taxon>Flavobacteriales</taxon>
        <taxon>Weeksellaceae</taxon>
        <taxon>Chryseobacterium group</taxon>
        <taxon>Chryseobacterium</taxon>
    </lineage>
</organism>
<proteinExistence type="predicted"/>
<protein>
    <recommendedName>
        <fullName evidence="3">DUF4468 domain-containing protein</fullName>
    </recommendedName>
</protein>
<dbReference type="Proteomes" id="UP001595735">
    <property type="component" value="Unassembled WGS sequence"/>
</dbReference>
<evidence type="ECO:0008006" key="3">
    <source>
        <dbReference type="Google" id="ProtNLM"/>
    </source>
</evidence>
<gene>
    <name evidence="1" type="ORF">ACFONJ_18920</name>
</gene>